<dbReference type="InterPro" id="IPR045829">
    <property type="entry name" value="PKD_6"/>
</dbReference>
<dbReference type="Proteomes" id="UP001597387">
    <property type="component" value="Unassembled WGS sequence"/>
</dbReference>
<dbReference type="SUPFAM" id="SSF53474">
    <property type="entry name" value="alpha/beta-Hydrolases"/>
    <property type="match status" value="1"/>
</dbReference>
<dbReference type="InterPro" id="IPR026444">
    <property type="entry name" value="Secre_tail"/>
</dbReference>
<name>A0ABW4ZGB7_9SPHI</name>
<dbReference type="Pfam" id="PF06028">
    <property type="entry name" value="DUF915"/>
    <property type="match status" value="1"/>
</dbReference>
<feature type="signal peptide" evidence="1">
    <location>
        <begin position="1"/>
        <end position="27"/>
    </location>
</feature>
<evidence type="ECO:0000259" key="3">
    <source>
        <dbReference type="Pfam" id="PF19408"/>
    </source>
</evidence>
<dbReference type="InterPro" id="IPR010315">
    <property type="entry name" value="DUF915_hydro-like"/>
</dbReference>
<dbReference type="NCBIfam" id="TIGR04183">
    <property type="entry name" value="Por_Secre_tail"/>
    <property type="match status" value="1"/>
</dbReference>
<keyword evidence="1" id="KW-0732">Signal</keyword>
<gene>
    <name evidence="4" type="ORF">ACFSJU_00590</name>
</gene>
<evidence type="ECO:0000313" key="4">
    <source>
        <dbReference type="EMBL" id="MFD2160877.1"/>
    </source>
</evidence>
<protein>
    <submittedName>
        <fullName evidence="4">T9SS type A sorting domain-containing protein</fullName>
    </submittedName>
</protein>
<accession>A0ABW4ZGB7</accession>
<sequence length="959" mass="107187">MYNFKHVFWRGGMLCLFTLLVCINIQAQTLRITNTAQNGIQRTDSLWFTHDEYVNYVFGNLAFSQVSTNYLLERSLSSFEPEYFDGKNNDDKIIKSVGHFYSLYNTIYYSALDTAASYAIVHPTELSVSAKTWEDQGYIPLILLNRSYNTIKQNALFDGLFTTNSDSTILYDNPNRTTSPYSQKRVFITTAYSKNRPYRSLGEVKFFIAPDNLHFTDTLSGQIEVDFGDGNGYQYVTINTSKTVNYNSSGIKIIKVKQGSMVSTSEFDFVKRDIFFETSFFQAFGTNTFSSQAVITQFLGCDRTLDKPILIIEGFEIQDDMDSETILDGLNRNGLVTQLQNQGYDFMVIKFSDNTASILQNASALRSAIISINNSKSGNHKLNVIGLSMGGLIAKYCLKDMEDNSLIHNVENYFSYDSPHQGAYVPVGLQHLISDASYAVKDIRENELVKRILTKLNSTAAKQLLQLTSTNSGRSSFASAYHNKGYPAQCNKYAIANGRGDGIGLGYPAGAQLIHFYAEVNNVVRRALKHTQKLWAVNTSRSDVSYLSNKGIAATFGLKGLKNYSSSISYAAEVLHETLPGSTERMHSIYGENLRDGFRSQDDDPDLELFERRITTFVPTVSALDLNNQSYTQNGFYISRNPYYDVSSNHTSVLANNITPFDDILYPVSASQEHLDMTAIISNWIFTKIIGAVPPASCSSLCSSIPSFNQNFNNCSNGERGITMSNAPTGVTINWSFPAPVQIVSGQGTNNIKVSSGSSGTFNGTVTLTWPGCTSSSYAVPVTISVLDGTFWAQDLEVGQERSIYFIQPTPHPNWTYSWVVDGPIDVYSRTDQSSIDFYTLDKGNLYVWLTITDPCGNTNTLSDVFYIYGYQFAMYPNPASEEIIVSKGNNNTKDKTVKYTSRKIDIMLLDDKGKVLKHKEMYDESQVSLDVRNIANGIYFVHIKDGKKTVKKQIILQH</sequence>
<reference evidence="5" key="1">
    <citation type="journal article" date="2019" name="Int. J. Syst. Evol. Microbiol.">
        <title>The Global Catalogue of Microorganisms (GCM) 10K type strain sequencing project: providing services to taxonomists for standard genome sequencing and annotation.</title>
        <authorList>
            <consortium name="The Broad Institute Genomics Platform"/>
            <consortium name="The Broad Institute Genome Sequencing Center for Infectious Disease"/>
            <person name="Wu L."/>
            <person name="Ma J."/>
        </authorList>
    </citation>
    <scope>NUCLEOTIDE SEQUENCE [LARGE SCALE GENOMIC DNA]</scope>
    <source>
        <strain evidence="5">KCTC 42217</strain>
    </source>
</reference>
<organism evidence="4 5">
    <name type="scientific">Paradesertivirga mongoliensis</name>
    <dbReference type="NCBI Taxonomy" id="2100740"/>
    <lineage>
        <taxon>Bacteria</taxon>
        <taxon>Pseudomonadati</taxon>
        <taxon>Bacteroidota</taxon>
        <taxon>Sphingobacteriia</taxon>
        <taxon>Sphingobacteriales</taxon>
        <taxon>Sphingobacteriaceae</taxon>
        <taxon>Paradesertivirga</taxon>
    </lineage>
</organism>
<dbReference type="InterPro" id="IPR029058">
    <property type="entry name" value="AB_hydrolase_fold"/>
</dbReference>
<evidence type="ECO:0000256" key="1">
    <source>
        <dbReference type="SAM" id="SignalP"/>
    </source>
</evidence>
<dbReference type="RefSeq" id="WP_255902254.1">
    <property type="nucleotide sequence ID" value="NZ_JAFMZO010000002.1"/>
</dbReference>
<evidence type="ECO:0000313" key="5">
    <source>
        <dbReference type="Proteomes" id="UP001597387"/>
    </source>
</evidence>
<dbReference type="Gene3D" id="3.40.50.1820">
    <property type="entry name" value="alpha/beta hydrolase"/>
    <property type="match status" value="1"/>
</dbReference>
<dbReference type="Pfam" id="PF19408">
    <property type="entry name" value="PKD_6"/>
    <property type="match status" value="1"/>
</dbReference>
<dbReference type="Pfam" id="PF18962">
    <property type="entry name" value="Por_Secre_tail"/>
    <property type="match status" value="1"/>
</dbReference>
<feature type="domain" description="PKD-like" evidence="3">
    <location>
        <begin position="725"/>
        <end position="777"/>
    </location>
</feature>
<comment type="caution">
    <text evidence="4">The sequence shown here is derived from an EMBL/GenBank/DDBJ whole genome shotgun (WGS) entry which is preliminary data.</text>
</comment>
<dbReference type="EMBL" id="JBHUHZ010000001">
    <property type="protein sequence ID" value="MFD2160877.1"/>
    <property type="molecule type" value="Genomic_DNA"/>
</dbReference>
<keyword evidence="5" id="KW-1185">Reference proteome</keyword>
<feature type="chain" id="PRO_5046008435" evidence="1">
    <location>
        <begin position="28"/>
        <end position="959"/>
    </location>
</feature>
<proteinExistence type="predicted"/>
<feature type="domain" description="Secretion system C-terminal sorting" evidence="2">
    <location>
        <begin position="875"/>
        <end position="956"/>
    </location>
</feature>
<evidence type="ECO:0000259" key="2">
    <source>
        <dbReference type="Pfam" id="PF18962"/>
    </source>
</evidence>